<organism evidence="2">
    <name type="scientific">Mustela putorius furo</name>
    <name type="common">European domestic ferret</name>
    <name type="synonym">Mustela furo</name>
    <dbReference type="NCBI Taxonomy" id="9669"/>
    <lineage>
        <taxon>Eukaryota</taxon>
        <taxon>Metazoa</taxon>
        <taxon>Chordata</taxon>
        <taxon>Craniata</taxon>
        <taxon>Vertebrata</taxon>
        <taxon>Euteleostomi</taxon>
        <taxon>Mammalia</taxon>
        <taxon>Eutheria</taxon>
        <taxon>Laurasiatheria</taxon>
        <taxon>Carnivora</taxon>
        <taxon>Caniformia</taxon>
        <taxon>Musteloidea</taxon>
        <taxon>Mustelidae</taxon>
        <taxon>Mustelinae</taxon>
        <taxon>Mustela</taxon>
    </lineage>
</organism>
<protein>
    <submittedName>
        <fullName evidence="2">Uncharacterized protein</fullName>
    </submittedName>
</protein>
<feature type="non-terminal residue" evidence="2">
    <location>
        <position position="1"/>
    </location>
</feature>
<evidence type="ECO:0000256" key="1">
    <source>
        <dbReference type="SAM" id="MobiDB-lite"/>
    </source>
</evidence>
<accession>G9L2G0</accession>
<evidence type="ECO:0000313" key="2">
    <source>
        <dbReference type="EMBL" id="AES11339.1"/>
    </source>
</evidence>
<dbReference type="EMBL" id="JP022741">
    <property type="protein sequence ID" value="AES11339.1"/>
    <property type="molecule type" value="mRNA"/>
</dbReference>
<reference evidence="2" key="1">
    <citation type="journal article" date="2013" name="J. Virol.">
        <title>Sequencing, annotation, and characterization of the influenza ferret infectome.</title>
        <authorList>
            <person name="Leon A.J."/>
            <person name="Banner D."/>
            <person name="Xu L."/>
            <person name="Ran L."/>
            <person name="Peng Z."/>
            <person name="Yi K."/>
            <person name="Chen C."/>
            <person name="Xu F."/>
            <person name="Huang J."/>
            <person name="Zhao Z."/>
            <person name="Lin Z."/>
            <person name="Huang S.H."/>
            <person name="Fang Y."/>
            <person name="Kelvin A.A."/>
            <person name="Ross T.M."/>
            <person name="Farooqui A."/>
            <person name="Kelvin D.J."/>
        </authorList>
    </citation>
    <scope>NUCLEOTIDE SEQUENCE</scope>
    <source>
        <tissue evidence="2">Lungs</tissue>
    </source>
</reference>
<feature type="region of interest" description="Disordered" evidence="1">
    <location>
        <begin position="1"/>
        <end position="20"/>
    </location>
</feature>
<sequence length="99" mass="10785">MSKGHAVLWPRGPSPRPAVPTPVPVLASGHCAAHRHLLLPWRPELSRKPPLEFVLIPRSRDWPGSPDAPSLLILRAGGDSAEPPSPRLPLFSRCAQTVR</sequence>
<name>G9L2G0_MUSPF</name>
<dbReference type="AlphaFoldDB" id="G9L2G0"/>
<proteinExistence type="evidence at transcript level"/>
<feature type="non-terminal residue" evidence="2">
    <location>
        <position position="99"/>
    </location>
</feature>